<organism evidence="4 5">
    <name type="scientific">Clavelina lepadiformis</name>
    <name type="common">Light-bulb sea squirt</name>
    <name type="synonym">Ascidia lepadiformis</name>
    <dbReference type="NCBI Taxonomy" id="159417"/>
    <lineage>
        <taxon>Eukaryota</taxon>
        <taxon>Metazoa</taxon>
        <taxon>Chordata</taxon>
        <taxon>Tunicata</taxon>
        <taxon>Ascidiacea</taxon>
        <taxon>Aplousobranchia</taxon>
        <taxon>Clavelinidae</taxon>
        <taxon>Clavelina</taxon>
    </lineage>
</organism>
<reference evidence="4 5" key="1">
    <citation type="submission" date="2024-02" db="EMBL/GenBank/DDBJ databases">
        <authorList>
            <person name="Daric V."/>
            <person name="Darras S."/>
        </authorList>
    </citation>
    <scope>NUCLEOTIDE SEQUENCE [LARGE SCALE GENOMIC DNA]</scope>
</reference>
<evidence type="ECO:0008006" key="6">
    <source>
        <dbReference type="Google" id="ProtNLM"/>
    </source>
</evidence>
<dbReference type="Proteomes" id="UP001642483">
    <property type="component" value="Unassembled WGS sequence"/>
</dbReference>
<evidence type="ECO:0000313" key="4">
    <source>
        <dbReference type="EMBL" id="CAK8693128.1"/>
    </source>
</evidence>
<dbReference type="PANTHER" id="PTHR46690">
    <property type="entry name" value="CYTOCHROME C OXIDASE ASSEMBLY FACTOR 6 HOMOLOG"/>
    <property type="match status" value="1"/>
</dbReference>
<dbReference type="Pfam" id="PF02297">
    <property type="entry name" value="COX6B"/>
    <property type="match status" value="1"/>
</dbReference>
<comment type="caution">
    <text evidence="4">The sequence shown here is derived from an EMBL/GenBank/DDBJ whole genome shotgun (WGS) entry which is preliminary data.</text>
</comment>
<dbReference type="PANTHER" id="PTHR46690:SF1">
    <property type="entry name" value="CYTOCHROME C OXIDASE ASSEMBLY FACTOR 6 HOMOLOG"/>
    <property type="match status" value="1"/>
</dbReference>
<gene>
    <name evidence="4" type="ORF">CVLEPA_LOCUS26454</name>
</gene>
<dbReference type="EMBL" id="CAWYQH010000130">
    <property type="protein sequence ID" value="CAK8693128.1"/>
    <property type="molecule type" value="Genomic_DNA"/>
</dbReference>
<dbReference type="PROSITE" id="PS51808">
    <property type="entry name" value="CHCH"/>
    <property type="match status" value="1"/>
</dbReference>
<evidence type="ECO:0000313" key="5">
    <source>
        <dbReference type="Proteomes" id="UP001642483"/>
    </source>
</evidence>
<dbReference type="InterPro" id="IPR042289">
    <property type="entry name" value="COA6"/>
</dbReference>
<sequence>MEKDAGPPSAEKRRICWNARDNYLQCIQDHTLPEEQEKNCAKLKEEFDNSCPKAWVKHFIRQKAWQDYKKEVYKKRDEEK</sequence>
<keyword evidence="5" id="KW-1185">Reference proteome</keyword>
<keyword evidence="3" id="KW-1015">Disulfide bond</keyword>
<dbReference type="SUPFAM" id="SSF47694">
    <property type="entry name" value="Cytochrome c oxidase subunit h"/>
    <property type="match status" value="1"/>
</dbReference>
<dbReference type="Gene3D" id="1.10.10.140">
    <property type="entry name" value="Cytochrome c oxidase, subunit VIb"/>
    <property type="match status" value="1"/>
</dbReference>
<dbReference type="InterPro" id="IPR036549">
    <property type="entry name" value="CX6/COA6-like_sf"/>
</dbReference>
<comment type="subcellular location">
    <subcellularLocation>
        <location evidence="1">Mitochondrion</location>
    </subcellularLocation>
</comment>
<dbReference type="InterPro" id="IPR048280">
    <property type="entry name" value="COX6B-like"/>
</dbReference>
<evidence type="ECO:0000256" key="3">
    <source>
        <dbReference type="ARBA" id="ARBA00023157"/>
    </source>
</evidence>
<protein>
    <recommendedName>
        <fullName evidence="6">Cytochrome c oxidase assembly factor 6 homolog</fullName>
    </recommendedName>
</protein>
<name>A0ABP0GN28_CLALP</name>
<proteinExistence type="predicted"/>
<evidence type="ECO:0000256" key="2">
    <source>
        <dbReference type="ARBA" id="ARBA00023128"/>
    </source>
</evidence>
<keyword evidence="2" id="KW-0496">Mitochondrion</keyword>
<evidence type="ECO:0000256" key="1">
    <source>
        <dbReference type="ARBA" id="ARBA00004173"/>
    </source>
</evidence>
<accession>A0ABP0GN28</accession>